<dbReference type="KEGG" id="buu:WS70_25005"/>
<feature type="transmembrane region" description="Helical" evidence="6">
    <location>
        <begin position="6"/>
        <end position="29"/>
    </location>
</feature>
<feature type="transmembrane region" description="Helical" evidence="6">
    <location>
        <begin position="41"/>
        <end position="66"/>
    </location>
</feature>
<protein>
    <submittedName>
        <fullName evidence="7">Amino acid transporter</fullName>
    </submittedName>
</protein>
<evidence type="ECO:0000256" key="1">
    <source>
        <dbReference type="ARBA" id="ARBA00004651"/>
    </source>
</evidence>
<feature type="transmembrane region" description="Helical" evidence="6">
    <location>
        <begin position="161"/>
        <end position="183"/>
    </location>
</feature>
<dbReference type="AlphaFoldDB" id="A0A1B4FMU7"/>
<dbReference type="EMBL" id="CP013387">
    <property type="protein sequence ID" value="AOJ04997.1"/>
    <property type="molecule type" value="Genomic_DNA"/>
</dbReference>
<organism evidence="7 8">
    <name type="scientific">Burkholderia mayonis</name>
    <dbReference type="NCBI Taxonomy" id="1385591"/>
    <lineage>
        <taxon>Bacteria</taxon>
        <taxon>Pseudomonadati</taxon>
        <taxon>Pseudomonadota</taxon>
        <taxon>Betaproteobacteria</taxon>
        <taxon>Burkholderiales</taxon>
        <taxon>Burkholderiaceae</taxon>
        <taxon>Burkholderia</taxon>
        <taxon>pseudomallei group</taxon>
    </lineage>
</organism>
<dbReference type="Pfam" id="PF01810">
    <property type="entry name" value="LysE"/>
    <property type="match status" value="1"/>
</dbReference>
<dbReference type="PANTHER" id="PTHR30086:SF19">
    <property type="entry name" value="THREONINE EFFLUX PROTEIN"/>
    <property type="match status" value="1"/>
</dbReference>
<dbReference type="RefSeq" id="WP_059597418.1">
    <property type="nucleotide sequence ID" value="NZ_CP013387.1"/>
</dbReference>
<dbReference type="Proteomes" id="UP000062519">
    <property type="component" value="Chromosome 2"/>
</dbReference>
<evidence type="ECO:0000256" key="5">
    <source>
        <dbReference type="ARBA" id="ARBA00023136"/>
    </source>
</evidence>
<feature type="transmembrane region" description="Helical" evidence="6">
    <location>
        <begin position="138"/>
        <end position="155"/>
    </location>
</feature>
<name>A0A1B4FMU7_9BURK</name>
<accession>A0A1B4FMU7</accession>
<proteinExistence type="predicted"/>
<evidence type="ECO:0000313" key="7">
    <source>
        <dbReference type="EMBL" id="AOJ04997.1"/>
    </source>
</evidence>
<comment type="subcellular location">
    <subcellularLocation>
        <location evidence="1">Cell membrane</location>
        <topology evidence="1">Multi-pass membrane protein</topology>
    </subcellularLocation>
</comment>
<keyword evidence="3 6" id="KW-0812">Transmembrane</keyword>
<dbReference type="GO" id="GO:0005886">
    <property type="term" value="C:plasma membrane"/>
    <property type="evidence" value="ECO:0007669"/>
    <property type="project" value="UniProtKB-SubCell"/>
</dbReference>
<gene>
    <name evidence="7" type="ORF">WS70_25005</name>
</gene>
<keyword evidence="2" id="KW-1003">Cell membrane</keyword>
<evidence type="ECO:0000256" key="4">
    <source>
        <dbReference type="ARBA" id="ARBA00022989"/>
    </source>
</evidence>
<evidence type="ECO:0000256" key="6">
    <source>
        <dbReference type="SAM" id="Phobius"/>
    </source>
</evidence>
<feature type="transmembrane region" description="Helical" evidence="6">
    <location>
        <begin position="72"/>
        <end position="93"/>
    </location>
</feature>
<keyword evidence="5 6" id="KW-0472">Membrane</keyword>
<keyword evidence="8" id="KW-1185">Reference proteome</keyword>
<reference evidence="7 8" key="1">
    <citation type="submission" date="2015-12" db="EMBL/GenBank/DDBJ databases">
        <title>Diversity of Burkholderia near neighbor genomes.</title>
        <authorList>
            <person name="Sahl J."/>
            <person name="Wagner D."/>
            <person name="Keim P."/>
        </authorList>
    </citation>
    <scope>NUCLEOTIDE SEQUENCE [LARGE SCALE GENOMIC DNA]</scope>
    <source>
        <strain evidence="7 8">BDU6</strain>
    </source>
</reference>
<dbReference type="InterPro" id="IPR001123">
    <property type="entry name" value="LeuE-type"/>
</dbReference>
<evidence type="ECO:0000256" key="2">
    <source>
        <dbReference type="ARBA" id="ARBA00022475"/>
    </source>
</evidence>
<dbReference type="PANTHER" id="PTHR30086">
    <property type="entry name" value="ARGININE EXPORTER PROTEIN ARGO"/>
    <property type="match status" value="1"/>
</dbReference>
<dbReference type="GO" id="GO:0015171">
    <property type="term" value="F:amino acid transmembrane transporter activity"/>
    <property type="evidence" value="ECO:0007669"/>
    <property type="project" value="TreeGrafter"/>
</dbReference>
<sequence>MHVDSHAIFAVFSVYLAGVVIPGPNFVAVAHKAVSATRRDALAMAGGIVLVNLMWASCAILGVGIVFAAFPWLAVAVKLAGAAYLIRFGFRLIRDAGRAGVRRATAPGTPRHMGSDRVGARRAFAQGLLTNLANPKSVALYAAVFASAAPAHVGWPTFAAMLAMVATVATGWYGFVALALSHADVATAYRRGRKAIDRFCGGLVVALGVRQLLR</sequence>
<evidence type="ECO:0000256" key="3">
    <source>
        <dbReference type="ARBA" id="ARBA00022692"/>
    </source>
</evidence>
<keyword evidence="4 6" id="KW-1133">Transmembrane helix</keyword>
<evidence type="ECO:0000313" key="8">
    <source>
        <dbReference type="Proteomes" id="UP000062519"/>
    </source>
</evidence>